<feature type="non-terminal residue" evidence="2">
    <location>
        <position position="1"/>
    </location>
</feature>
<dbReference type="Pfam" id="PF03703">
    <property type="entry name" value="bPH_2"/>
    <property type="match status" value="1"/>
</dbReference>
<sequence>DGLLRQNVSKIRHDRIQNTACDQSLVERLFSFGDITIYTAGTDTMEIRLTDVPRPQTVNGLLTEALDEAATQSSRRV</sequence>
<dbReference type="Proteomes" id="UP000011680">
    <property type="component" value="Unassembled WGS sequence"/>
</dbReference>
<evidence type="ECO:0000313" key="3">
    <source>
        <dbReference type="Proteomes" id="UP000011680"/>
    </source>
</evidence>
<evidence type="ECO:0000259" key="1">
    <source>
        <dbReference type="Pfam" id="PF03703"/>
    </source>
</evidence>
<name>M0NG65_9EURY</name>
<gene>
    <name evidence="2" type="ORF">C451_01973</name>
</gene>
<organism evidence="2 3">
    <name type="scientific">Halococcus thailandensis JCM 13552</name>
    <dbReference type="NCBI Taxonomy" id="1227457"/>
    <lineage>
        <taxon>Archaea</taxon>
        <taxon>Methanobacteriati</taxon>
        <taxon>Methanobacteriota</taxon>
        <taxon>Stenosarchaea group</taxon>
        <taxon>Halobacteria</taxon>
        <taxon>Halobacteriales</taxon>
        <taxon>Halococcaceae</taxon>
        <taxon>Halococcus</taxon>
    </lineage>
</organism>
<accession>M0NG65</accession>
<dbReference type="RefSeq" id="WP_007737050.1">
    <property type="nucleotide sequence ID" value="NZ_AOMF01000036.1"/>
</dbReference>
<proteinExistence type="predicted"/>
<keyword evidence="3" id="KW-1185">Reference proteome</keyword>
<dbReference type="PATRIC" id="fig|1227457.3.peg.350"/>
<comment type="caution">
    <text evidence="2">The sequence shown here is derived from an EMBL/GenBank/DDBJ whole genome shotgun (WGS) entry which is preliminary data.</text>
</comment>
<protein>
    <submittedName>
        <fullName evidence="2">Membrane-flanked domain-containing protein</fullName>
    </submittedName>
</protein>
<dbReference type="AlphaFoldDB" id="M0NG65"/>
<reference evidence="2 3" key="1">
    <citation type="journal article" date="2014" name="PLoS Genet.">
        <title>Phylogenetically driven sequencing of extremely halophilic archaea reveals strategies for static and dynamic osmo-response.</title>
        <authorList>
            <person name="Becker E.A."/>
            <person name="Seitzer P.M."/>
            <person name="Tritt A."/>
            <person name="Larsen D."/>
            <person name="Krusor M."/>
            <person name="Yao A.I."/>
            <person name="Wu D."/>
            <person name="Madern D."/>
            <person name="Eisen J.A."/>
            <person name="Darling A.E."/>
            <person name="Facciotti M.T."/>
        </authorList>
    </citation>
    <scope>NUCLEOTIDE SEQUENCE [LARGE SCALE GENOMIC DNA]</scope>
    <source>
        <strain evidence="2 3">JCM 13552</strain>
    </source>
</reference>
<evidence type="ECO:0000313" key="2">
    <source>
        <dbReference type="EMBL" id="EMA56518.1"/>
    </source>
</evidence>
<dbReference type="InterPro" id="IPR005182">
    <property type="entry name" value="YdbS-like_PH"/>
</dbReference>
<feature type="domain" description="YdbS-like PH" evidence="1">
    <location>
        <begin position="2"/>
        <end position="58"/>
    </location>
</feature>
<dbReference type="EMBL" id="AOMF01000036">
    <property type="protein sequence ID" value="EMA56518.1"/>
    <property type="molecule type" value="Genomic_DNA"/>
</dbReference>
<dbReference type="OrthoDB" id="203544at2157"/>
<dbReference type="eggNOG" id="arCOG04619">
    <property type="taxonomic scope" value="Archaea"/>
</dbReference>